<reference evidence="1" key="2">
    <citation type="submission" date="2020-05" db="UniProtKB">
        <authorList>
            <consortium name="EnsemblMetazoa"/>
        </authorList>
    </citation>
    <scope>IDENTIFICATION</scope>
    <source>
        <strain evidence="1">IAEA</strain>
    </source>
</reference>
<evidence type="ECO:0000313" key="1">
    <source>
        <dbReference type="EnsemblMetazoa" id="GBRI001186-PA"/>
    </source>
</evidence>
<sequence length="103" mass="11933">MICYSQRSLKVMEKSGSHITYYILCPIHYVLFIVHTNNTYNNLKGSKFHVERDAGATTVKNGEVDSLLETVQRMYTVLSFRIQERKTIDFAIAIRHQFMNASV</sequence>
<evidence type="ECO:0000313" key="2">
    <source>
        <dbReference type="Proteomes" id="UP000091820"/>
    </source>
</evidence>
<dbReference type="AlphaFoldDB" id="A0A1A9W038"/>
<keyword evidence="2" id="KW-1185">Reference proteome</keyword>
<name>A0A1A9W038_9MUSC</name>
<accession>A0A1A9W038</accession>
<reference evidence="2" key="1">
    <citation type="submission" date="2014-03" db="EMBL/GenBank/DDBJ databases">
        <authorList>
            <person name="Aksoy S."/>
            <person name="Warren W."/>
            <person name="Wilson R.K."/>
        </authorList>
    </citation>
    <scope>NUCLEOTIDE SEQUENCE [LARGE SCALE GENOMIC DNA]</scope>
    <source>
        <strain evidence="2">IAEA</strain>
    </source>
</reference>
<dbReference type="EnsemblMetazoa" id="GBRI001186-RA">
    <property type="protein sequence ID" value="GBRI001186-PA"/>
    <property type="gene ID" value="GBRI001186"/>
</dbReference>
<organism evidence="1 2">
    <name type="scientific">Glossina brevipalpis</name>
    <dbReference type="NCBI Taxonomy" id="37001"/>
    <lineage>
        <taxon>Eukaryota</taxon>
        <taxon>Metazoa</taxon>
        <taxon>Ecdysozoa</taxon>
        <taxon>Arthropoda</taxon>
        <taxon>Hexapoda</taxon>
        <taxon>Insecta</taxon>
        <taxon>Pterygota</taxon>
        <taxon>Neoptera</taxon>
        <taxon>Endopterygota</taxon>
        <taxon>Diptera</taxon>
        <taxon>Brachycera</taxon>
        <taxon>Muscomorpha</taxon>
        <taxon>Hippoboscoidea</taxon>
        <taxon>Glossinidae</taxon>
        <taxon>Glossina</taxon>
    </lineage>
</organism>
<protein>
    <submittedName>
        <fullName evidence="1">Uncharacterized protein</fullName>
    </submittedName>
</protein>
<dbReference type="VEuPathDB" id="VectorBase:GBRI001186"/>
<proteinExistence type="predicted"/>
<dbReference type="Proteomes" id="UP000091820">
    <property type="component" value="Unassembled WGS sequence"/>
</dbReference>